<dbReference type="SUPFAM" id="SSF56112">
    <property type="entry name" value="Protein kinase-like (PK-like)"/>
    <property type="match status" value="1"/>
</dbReference>
<dbReference type="FunFam" id="3.30.200.20:FF:000358">
    <property type="entry name" value="Tau tubulin kinase 2b"/>
    <property type="match status" value="1"/>
</dbReference>
<keyword evidence="1" id="KW-0723">Serine/threonine-protein kinase</keyword>
<dbReference type="GO" id="GO:0004674">
    <property type="term" value="F:protein serine/threonine kinase activity"/>
    <property type="evidence" value="ECO:0007669"/>
    <property type="project" value="UniProtKB-KW"/>
</dbReference>
<evidence type="ECO:0000256" key="2">
    <source>
        <dbReference type="ARBA" id="ARBA00022679"/>
    </source>
</evidence>
<comment type="caution">
    <text evidence="9">The sequence shown here is derived from an EMBL/GenBank/DDBJ whole genome shotgun (WGS) entry which is preliminary data.</text>
</comment>
<protein>
    <submittedName>
        <fullName evidence="9">Tau-tubulin kinase 2-like protein</fullName>
    </submittedName>
</protein>
<keyword evidence="2" id="KW-0808">Transferase</keyword>
<keyword evidence="3 7" id="KW-0547">Nucleotide-binding</keyword>
<sequence length="305" mass="35651">MTTNKEDEKKEESQQQDLLKCGQLVKDRWRVIKRIGGGGFGEIYEALDLITREHVAMKLESSQQQKQVLKMEVAVLKKLQGKDNICRFIGCGRNDKFNYVVMQLQGKNLAELRRQSHRCSFSLSTSLRLCQQILSAIESIHSVGFLHRDIKPSNFALGRHSYNSNIVYMLDFGLARQYILTSSKSSTSSELQVRPPRIAAGFRGTVRYASLNAHKNKEMGRHDDLWSLIYMLVEFVNGSLPWRKIKDKEQVGQIKEKYDHKHLIRNLPQPEFKLFIEHLQQLTYYDKPDYKYLNDLFRERETCCW</sequence>
<dbReference type="Pfam" id="PF00069">
    <property type="entry name" value="Pkinase"/>
    <property type="match status" value="1"/>
</dbReference>
<dbReference type="GO" id="GO:0015630">
    <property type="term" value="C:microtubule cytoskeleton"/>
    <property type="evidence" value="ECO:0007669"/>
    <property type="project" value="UniProtKB-ARBA"/>
</dbReference>
<dbReference type="AlphaFoldDB" id="A0A443STW2"/>
<dbReference type="InterPro" id="IPR017441">
    <property type="entry name" value="Protein_kinase_ATP_BS"/>
</dbReference>
<proteinExistence type="inferred from homology"/>
<dbReference type="CDD" id="cd14017">
    <property type="entry name" value="STKc_TTBK"/>
    <property type="match status" value="1"/>
</dbReference>
<evidence type="ECO:0000259" key="8">
    <source>
        <dbReference type="PROSITE" id="PS50011"/>
    </source>
</evidence>
<dbReference type="STRING" id="299467.A0A443STW2"/>
<evidence type="ECO:0000313" key="9">
    <source>
        <dbReference type="EMBL" id="RWS30985.1"/>
    </source>
</evidence>
<dbReference type="EMBL" id="NCKV01000310">
    <property type="protein sequence ID" value="RWS30985.1"/>
    <property type="molecule type" value="Genomic_DNA"/>
</dbReference>
<name>A0A443STW2_9ACAR</name>
<comment type="similarity">
    <text evidence="6">Belongs to the protein kinase superfamily. CK1 Ser/Thr protein kinase family.</text>
</comment>
<dbReference type="InterPro" id="IPR050235">
    <property type="entry name" value="CK1_Ser-Thr_kinase"/>
</dbReference>
<dbReference type="Proteomes" id="UP000288716">
    <property type="component" value="Unassembled WGS sequence"/>
</dbReference>
<dbReference type="VEuPathDB" id="VectorBase:LDEU001059"/>
<dbReference type="InterPro" id="IPR047916">
    <property type="entry name" value="TTBK_Asator-like_STKc"/>
</dbReference>
<dbReference type="GO" id="GO:0005524">
    <property type="term" value="F:ATP binding"/>
    <property type="evidence" value="ECO:0007669"/>
    <property type="project" value="UniProtKB-UniRule"/>
</dbReference>
<feature type="domain" description="Protein kinase" evidence="8">
    <location>
        <begin position="29"/>
        <end position="297"/>
    </location>
</feature>
<evidence type="ECO:0000256" key="1">
    <source>
        <dbReference type="ARBA" id="ARBA00022527"/>
    </source>
</evidence>
<keyword evidence="4 9" id="KW-0418">Kinase</keyword>
<accession>A0A443STW2</accession>
<evidence type="ECO:0000256" key="3">
    <source>
        <dbReference type="ARBA" id="ARBA00022741"/>
    </source>
</evidence>
<dbReference type="OrthoDB" id="5979581at2759"/>
<dbReference type="PROSITE" id="PS50011">
    <property type="entry name" value="PROTEIN_KINASE_DOM"/>
    <property type="match status" value="1"/>
</dbReference>
<dbReference type="PROSITE" id="PS00107">
    <property type="entry name" value="PROTEIN_KINASE_ATP"/>
    <property type="match status" value="1"/>
</dbReference>
<dbReference type="Gene3D" id="1.10.510.10">
    <property type="entry name" value="Transferase(Phosphotransferase) domain 1"/>
    <property type="match status" value="1"/>
</dbReference>
<gene>
    <name evidence="9" type="ORF">B4U80_00951</name>
</gene>
<dbReference type="PANTHER" id="PTHR11909">
    <property type="entry name" value="CASEIN KINASE-RELATED"/>
    <property type="match status" value="1"/>
</dbReference>
<evidence type="ECO:0000313" key="10">
    <source>
        <dbReference type="Proteomes" id="UP000288716"/>
    </source>
</evidence>
<organism evidence="9 10">
    <name type="scientific">Leptotrombidium deliense</name>
    <dbReference type="NCBI Taxonomy" id="299467"/>
    <lineage>
        <taxon>Eukaryota</taxon>
        <taxon>Metazoa</taxon>
        <taxon>Ecdysozoa</taxon>
        <taxon>Arthropoda</taxon>
        <taxon>Chelicerata</taxon>
        <taxon>Arachnida</taxon>
        <taxon>Acari</taxon>
        <taxon>Acariformes</taxon>
        <taxon>Trombidiformes</taxon>
        <taxon>Prostigmata</taxon>
        <taxon>Anystina</taxon>
        <taxon>Parasitengona</taxon>
        <taxon>Trombiculoidea</taxon>
        <taxon>Trombiculidae</taxon>
        <taxon>Leptotrombidium</taxon>
    </lineage>
</organism>
<reference evidence="9 10" key="1">
    <citation type="journal article" date="2018" name="Gigascience">
        <title>Genomes of trombidid mites reveal novel predicted allergens and laterally-transferred genes associated with secondary metabolism.</title>
        <authorList>
            <person name="Dong X."/>
            <person name="Chaisiri K."/>
            <person name="Xia D."/>
            <person name="Armstrong S.D."/>
            <person name="Fang Y."/>
            <person name="Donnelly M.J."/>
            <person name="Kadowaki T."/>
            <person name="McGarry J.W."/>
            <person name="Darby A.C."/>
            <person name="Makepeace B.L."/>
        </authorList>
    </citation>
    <scope>NUCLEOTIDE SEQUENCE [LARGE SCALE GENOMIC DNA]</scope>
    <source>
        <strain evidence="9">UoL-UT</strain>
    </source>
</reference>
<evidence type="ECO:0000256" key="7">
    <source>
        <dbReference type="PROSITE-ProRule" id="PRU10141"/>
    </source>
</evidence>
<feature type="binding site" evidence="7">
    <location>
        <position position="58"/>
    </location>
    <ligand>
        <name>ATP</name>
        <dbReference type="ChEBI" id="CHEBI:30616"/>
    </ligand>
</feature>
<dbReference type="FunFam" id="1.10.510.10:FF:000481">
    <property type="entry name" value="Asator, isoform D"/>
    <property type="match status" value="1"/>
</dbReference>
<keyword evidence="5 7" id="KW-0067">ATP-binding</keyword>
<dbReference type="SMART" id="SM00220">
    <property type="entry name" value="S_TKc"/>
    <property type="match status" value="1"/>
</dbReference>
<dbReference type="InterPro" id="IPR011009">
    <property type="entry name" value="Kinase-like_dom_sf"/>
</dbReference>
<evidence type="ECO:0000256" key="5">
    <source>
        <dbReference type="ARBA" id="ARBA00022840"/>
    </source>
</evidence>
<evidence type="ECO:0000256" key="6">
    <source>
        <dbReference type="ARBA" id="ARBA00061588"/>
    </source>
</evidence>
<dbReference type="InterPro" id="IPR000719">
    <property type="entry name" value="Prot_kinase_dom"/>
</dbReference>
<keyword evidence="10" id="KW-1185">Reference proteome</keyword>
<evidence type="ECO:0000256" key="4">
    <source>
        <dbReference type="ARBA" id="ARBA00022777"/>
    </source>
</evidence>